<protein>
    <submittedName>
        <fullName evidence="1">Uncharacterized protein</fullName>
    </submittedName>
</protein>
<sequence>MEILGGKATKKLRCRIPKVCWPIPNAKVQSACNCIKMLLLCRSSYFRHNSSGLSLEILCTIDGNFGQKASHKVEMPHP</sequence>
<gene>
    <name evidence="1" type="ORF">EUGRSUZ_I02809</name>
</gene>
<evidence type="ECO:0000313" key="1">
    <source>
        <dbReference type="EMBL" id="KCW57184.1"/>
    </source>
</evidence>
<accession>A0A059ATU9</accession>
<reference evidence="1" key="1">
    <citation type="submission" date="2013-07" db="EMBL/GenBank/DDBJ databases">
        <title>The genome of Eucalyptus grandis.</title>
        <authorList>
            <person name="Schmutz J."/>
            <person name="Hayes R."/>
            <person name="Myburg A."/>
            <person name="Tuskan G."/>
            <person name="Grattapaglia D."/>
            <person name="Rokhsar D.S."/>
        </authorList>
    </citation>
    <scope>NUCLEOTIDE SEQUENCE</scope>
    <source>
        <tissue evidence="1">Leaf extractions</tissue>
    </source>
</reference>
<organism evidence="1">
    <name type="scientific">Eucalyptus grandis</name>
    <name type="common">Flooded gum</name>
    <dbReference type="NCBI Taxonomy" id="71139"/>
    <lineage>
        <taxon>Eukaryota</taxon>
        <taxon>Viridiplantae</taxon>
        <taxon>Streptophyta</taxon>
        <taxon>Embryophyta</taxon>
        <taxon>Tracheophyta</taxon>
        <taxon>Spermatophyta</taxon>
        <taxon>Magnoliopsida</taxon>
        <taxon>eudicotyledons</taxon>
        <taxon>Gunneridae</taxon>
        <taxon>Pentapetalae</taxon>
        <taxon>rosids</taxon>
        <taxon>malvids</taxon>
        <taxon>Myrtales</taxon>
        <taxon>Myrtaceae</taxon>
        <taxon>Myrtoideae</taxon>
        <taxon>Eucalypteae</taxon>
        <taxon>Eucalyptus</taxon>
    </lineage>
</organism>
<dbReference type="InParanoid" id="A0A059ATU9"/>
<dbReference type="AlphaFoldDB" id="A0A059ATU9"/>
<dbReference type="Gramene" id="KCW57184">
    <property type="protein sequence ID" value="KCW57184"/>
    <property type="gene ID" value="EUGRSUZ_I02809"/>
</dbReference>
<dbReference type="EMBL" id="KK198761">
    <property type="protein sequence ID" value="KCW57184.1"/>
    <property type="molecule type" value="Genomic_DNA"/>
</dbReference>
<name>A0A059ATU9_EUCGR</name>
<proteinExistence type="predicted"/>